<accession>A0A9K3EML8</accession>
<feature type="region of interest" description="Disordered" evidence="1">
    <location>
        <begin position="61"/>
        <end position="85"/>
    </location>
</feature>
<feature type="region of interest" description="Disordered" evidence="1">
    <location>
        <begin position="1"/>
        <end position="38"/>
    </location>
</feature>
<reference evidence="2" key="1">
    <citation type="journal article" date="2017" name="Nature">
        <title>The sunflower genome provides insights into oil metabolism, flowering and Asterid evolution.</title>
        <authorList>
            <person name="Badouin H."/>
            <person name="Gouzy J."/>
            <person name="Grassa C.J."/>
            <person name="Murat F."/>
            <person name="Staton S.E."/>
            <person name="Cottret L."/>
            <person name="Lelandais-Briere C."/>
            <person name="Owens G.L."/>
            <person name="Carrere S."/>
            <person name="Mayjonade B."/>
            <person name="Legrand L."/>
            <person name="Gill N."/>
            <person name="Kane N.C."/>
            <person name="Bowers J.E."/>
            <person name="Hubner S."/>
            <person name="Bellec A."/>
            <person name="Berard A."/>
            <person name="Berges H."/>
            <person name="Blanchet N."/>
            <person name="Boniface M.C."/>
            <person name="Brunel D."/>
            <person name="Catrice O."/>
            <person name="Chaidir N."/>
            <person name="Claudel C."/>
            <person name="Donnadieu C."/>
            <person name="Faraut T."/>
            <person name="Fievet G."/>
            <person name="Helmstetter N."/>
            <person name="King M."/>
            <person name="Knapp S.J."/>
            <person name="Lai Z."/>
            <person name="Le Paslier M.C."/>
            <person name="Lippi Y."/>
            <person name="Lorenzon L."/>
            <person name="Mandel J.R."/>
            <person name="Marage G."/>
            <person name="Marchand G."/>
            <person name="Marquand E."/>
            <person name="Bret-Mestries E."/>
            <person name="Morien E."/>
            <person name="Nambeesan S."/>
            <person name="Nguyen T."/>
            <person name="Pegot-Espagnet P."/>
            <person name="Pouilly N."/>
            <person name="Raftis F."/>
            <person name="Sallet E."/>
            <person name="Schiex T."/>
            <person name="Thomas J."/>
            <person name="Vandecasteele C."/>
            <person name="Vares D."/>
            <person name="Vear F."/>
            <person name="Vautrin S."/>
            <person name="Crespi M."/>
            <person name="Mangin B."/>
            <person name="Burke J.M."/>
            <person name="Salse J."/>
            <person name="Munos S."/>
            <person name="Vincourt P."/>
            <person name="Rieseberg L.H."/>
            <person name="Langlade N.B."/>
        </authorList>
    </citation>
    <scope>NUCLEOTIDE SEQUENCE</scope>
    <source>
        <tissue evidence="2">Leaves</tissue>
    </source>
</reference>
<comment type="caution">
    <text evidence="2">The sequence shown here is derived from an EMBL/GenBank/DDBJ whole genome shotgun (WGS) entry which is preliminary data.</text>
</comment>
<dbReference type="Gramene" id="mRNA:HanXRQr2_Chr12g0526331">
    <property type="protein sequence ID" value="mRNA:HanXRQr2_Chr12g0526331"/>
    <property type="gene ID" value="HanXRQr2_Chr12g0526331"/>
</dbReference>
<evidence type="ECO:0000313" key="3">
    <source>
        <dbReference type="Proteomes" id="UP000215914"/>
    </source>
</evidence>
<name>A0A9K3EML8_HELAN</name>
<dbReference type="Proteomes" id="UP000215914">
    <property type="component" value="Unassembled WGS sequence"/>
</dbReference>
<evidence type="ECO:0000256" key="1">
    <source>
        <dbReference type="SAM" id="MobiDB-lite"/>
    </source>
</evidence>
<feature type="compositionally biased region" description="Basic and acidic residues" evidence="1">
    <location>
        <begin position="1"/>
        <end position="16"/>
    </location>
</feature>
<reference evidence="2" key="2">
    <citation type="submission" date="2020-06" db="EMBL/GenBank/DDBJ databases">
        <title>Helianthus annuus Genome sequencing and assembly Release 2.</title>
        <authorList>
            <person name="Gouzy J."/>
            <person name="Langlade N."/>
            <person name="Munos S."/>
        </authorList>
    </citation>
    <scope>NUCLEOTIDE SEQUENCE</scope>
    <source>
        <tissue evidence="2">Leaves</tissue>
    </source>
</reference>
<organism evidence="2 3">
    <name type="scientific">Helianthus annuus</name>
    <name type="common">Common sunflower</name>
    <dbReference type="NCBI Taxonomy" id="4232"/>
    <lineage>
        <taxon>Eukaryota</taxon>
        <taxon>Viridiplantae</taxon>
        <taxon>Streptophyta</taxon>
        <taxon>Embryophyta</taxon>
        <taxon>Tracheophyta</taxon>
        <taxon>Spermatophyta</taxon>
        <taxon>Magnoliopsida</taxon>
        <taxon>eudicotyledons</taxon>
        <taxon>Gunneridae</taxon>
        <taxon>Pentapetalae</taxon>
        <taxon>asterids</taxon>
        <taxon>campanulids</taxon>
        <taxon>Asterales</taxon>
        <taxon>Asteraceae</taxon>
        <taxon>Asteroideae</taxon>
        <taxon>Heliantheae alliance</taxon>
        <taxon>Heliantheae</taxon>
        <taxon>Helianthus</taxon>
    </lineage>
</organism>
<gene>
    <name evidence="2" type="ORF">HanXRQr2_Chr12g0526331</name>
</gene>
<proteinExistence type="predicted"/>
<dbReference type="AlphaFoldDB" id="A0A9K3EML8"/>
<evidence type="ECO:0000313" key="2">
    <source>
        <dbReference type="EMBL" id="KAF5776626.1"/>
    </source>
</evidence>
<protein>
    <submittedName>
        <fullName evidence="2">Uncharacterized protein</fullName>
    </submittedName>
</protein>
<sequence length="115" mass="13225">MVPKKTQLEREPEGSQRGKRSHKKGSYRSPFDKELLSLDKRRGVHSRTAWLDISEDPEVGEHKNIEFSRRCRSPLRPSSPTPLTPSTFIAGHRLIEPSLPLIPSVNHRHRSSQLR</sequence>
<feature type="compositionally biased region" description="Basic residues" evidence="1">
    <location>
        <begin position="17"/>
        <end position="26"/>
    </location>
</feature>
<keyword evidence="3" id="KW-1185">Reference proteome</keyword>
<dbReference type="EMBL" id="MNCJ02000327">
    <property type="protein sequence ID" value="KAF5776626.1"/>
    <property type="molecule type" value="Genomic_DNA"/>
</dbReference>